<gene>
    <name evidence="6" type="ORF">SAMN06264346_101394</name>
</gene>
<evidence type="ECO:0000256" key="3">
    <source>
        <dbReference type="ARBA" id="ARBA00022737"/>
    </source>
</evidence>
<evidence type="ECO:0000259" key="5">
    <source>
        <dbReference type="PROSITE" id="PS50915"/>
    </source>
</evidence>
<reference evidence="6 7" key="1">
    <citation type="submission" date="2017-05" db="EMBL/GenBank/DDBJ databases">
        <authorList>
            <person name="Varghese N."/>
            <person name="Submissions S."/>
        </authorList>
    </citation>
    <scope>NUCLEOTIDE SEQUENCE [LARGE SCALE GENOMIC DNA]</scope>
    <source>
        <strain evidence="6 7">DSM 28214</strain>
    </source>
</reference>
<feature type="signal peptide" evidence="4">
    <location>
        <begin position="1"/>
        <end position="25"/>
    </location>
</feature>
<keyword evidence="7" id="KW-1185">Reference proteome</keyword>
<feature type="chain" id="PRO_5046013694" evidence="4">
    <location>
        <begin position="26"/>
        <end position="305"/>
    </location>
</feature>
<dbReference type="SUPFAM" id="SSF49695">
    <property type="entry name" value="gamma-Crystallin-like"/>
    <property type="match status" value="2"/>
</dbReference>
<dbReference type="InterPro" id="IPR001064">
    <property type="entry name" value="Beta/gamma_crystallin"/>
</dbReference>
<keyword evidence="2 4" id="KW-0732">Signal</keyword>
<name>A0ABY1NAY1_9FLAO</name>
<organism evidence="6 7">
    <name type="scientific">Chryseobacterium profundimaris</name>
    <dbReference type="NCBI Taxonomy" id="1387275"/>
    <lineage>
        <taxon>Bacteria</taxon>
        <taxon>Pseudomonadati</taxon>
        <taxon>Bacteroidota</taxon>
        <taxon>Flavobacteriia</taxon>
        <taxon>Flavobacteriales</taxon>
        <taxon>Weeksellaceae</taxon>
        <taxon>Chryseobacterium group</taxon>
        <taxon>Chryseobacterium</taxon>
    </lineage>
</organism>
<accession>A0ABY1NAY1</accession>
<sequence>MKKTLLKMKKINLLVFLLINSILFSQSVATFYKNKDFYGSGISLPVGNYNCNDLINKGIGNNQLSSIKVKPGYQVTVFVDADFEGLAQSINGYNVPDLNRYYVNDKISSIRIRKIPAKGVTLYADCDYKGKTYSLPEGYYGGNVLADLGFPIKTLSSLKVSTGYKVKLFDGFHFTGSNITVSANDKCLVNNNFNDKTISVVVSPSCSCSKNSSEEIYPSDNIISDTQFEIYPNPVVDFINVTHSKDIEKLELFSFSGRKEDVKVIKSPEEGKSKIDVTALKNGLYILVGTTRNGESLSKKIKVQR</sequence>
<evidence type="ECO:0000256" key="2">
    <source>
        <dbReference type="ARBA" id="ARBA00022729"/>
    </source>
</evidence>
<dbReference type="RefSeq" id="WP_283420778.1">
    <property type="nucleotide sequence ID" value="NZ_FXTZ01000001.1"/>
</dbReference>
<dbReference type="Pfam" id="PF18962">
    <property type="entry name" value="Por_Secre_tail"/>
    <property type="match status" value="1"/>
</dbReference>
<feature type="domain" description="Beta/gamma crystallin 'Greek key'" evidence="5">
    <location>
        <begin position="27"/>
        <end position="71"/>
    </location>
</feature>
<keyword evidence="3" id="KW-0677">Repeat</keyword>
<dbReference type="EMBL" id="FXTZ01000001">
    <property type="protein sequence ID" value="SMP05266.1"/>
    <property type="molecule type" value="Genomic_DNA"/>
</dbReference>
<dbReference type="Gene3D" id="2.60.20.10">
    <property type="entry name" value="Crystallins"/>
    <property type="match status" value="2"/>
</dbReference>
<evidence type="ECO:0000256" key="1">
    <source>
        <dbReference type="ARBA" id="ARBA00009646"/>
    </source>
</evidence>
<dbReference type="PROSITE" id="PS50915">
    <property type="entry name" value="CRYSTALLIN_BETA_GAMMA"/>
    <property type="match status" value="1"/>
</dbReference>
<dbReference type="InterPro" id="IPR026444">
    <property type="entry name" value="Secre_tail"/>
</dbReference>
<evidence type="ECO:0000313" key="7">
    <source>
        <dbReference type="Proteomes" id="UP001157960"/>
    </source>
</evidence>
<dbReference type="Proteomes" id="UP001157960">
    <property type="component" value="Unassembled WGS sequence"/>
</dbReference>
<evidence type="ECO:0000313" key="6">
    <source>
        <dbReference type="EMBL" id="SMP05266.1"/>
    </source>
</evidence>
<protein>
    <submittedName>
        <fullName evidence="6">Por secretion system C-terminal sorting domain-containing protein</fullName>
    </submittedName>
</protein>
<proteinExistence type="inferred from homology"/>
<comment type="similarity">
    <text evidence="1">Belongs to the beta/gamma-crystallin family.</text>
</comment>
<dbReference type="InterPro" id="IPR011024">
    <property type="entry name" value="G_crystallin-like"/>
</dbReference>
<evidence type="ECO:0000256" key="4">
    <source>
        <dbReference type="SAM" id="SignalP"/>
    </source>
</evidence>
<comment type="caution">
    <text evidence="6">The sequence shown here is derived from an EMBL/GenBank/DDBJ whole genome shotgun (WGS) entry which is preliminary data.</text>
</comment>
<dbReference type="NCBIfam" id="TIGR04183">
    <property type="entry name" value="Por_Secre_tail"/>
    <property type="match status" value="1"/>
</dbReference>